<feature type="region of interest" description="Disordered" evidence="4">
    <location>
        <begin position="133"/>
        <end position="232"/>
    </location>
</feature>
<feature type="compositionally biased region" description="Polar residues" evidence="4">
    <location>
        <begin position="135"/>
        <end position="148"/>
    </location>
</feature>
<comment type="subunit">
    <text evidence="3">Interacts (via cytoplasmic region) with ILK.</text>
</comment>
<gene>
    <name evidence="6" type="ORF">HDID_LOCUS4523</name>
    <name evidence="7" type="ORF">WMSIL1_LOCUS3711</name>
</gene>
<dbReference type="EMBL" id="UYSG01001772">
    <property type="protein sequence ID" value="VDL50692.1"/>
    <property type="molecule type" value="Genomic_DNA"/>
</dbReference>
<evidence type="ECO:0000256" key="3">
    <source>
        <dbReference type="ARBA" id="ARBA00024214"/>
    </source>
</evidence>
<reference evidence="6 8" key="2">
    <citation type="submission" date="2018-11" db="EMBL/GenBank/DDBJ databases">
        <authorList>
            <consortium name="Pathogen Informatics"/>
        </authorList>
    </citation>
    <scope>NUCLEOTIDE SEQUENCE [LARGE SCALE GENOMIC DNA]</scope>
</reference>
<dbReference type="PANTHER" id="PTHR13049:SF2">
    <property type="entry name" value="COILED-COIL DOMAIN-CONTAINING PROTEIN 25"/>
    <property type="match status" value="1"/>
</dbReference>
<evidence type="ECO:0000259" key="5">
    <source>
        <dbReference type="Pfam" id="PF05670"/>
    </source>
</evidence>
<accession>A0A0R3SHW0</accession>
<proteinExistence type="inferred from homology"/>
<evidence type="ECO:0000313" key="8">
    <source>
        <dbReference type="Proteomes" id="UP000274504"/>
    </source>
</evidence>
<evidence type="ECO:0000256" key="2">
    <source>
        <dbReference type="ARBA" id="ARBA00016700"/>
    </source>
</evidence>
<evidence type="ECO:0000313" key="7">
    <source>
        <dbReference type="EMBL" id="VUZ43500.1"/>
    </source>
</evidence>
<dbReference type="OrthoDB" id="200398at2759"/>
<feature type="compositionally biased region" description="Basic and acidic residues" evidence="4">
    <location>
        <begin position="149"/>
        <end position="223"/>
    </location>
</feature>
<dbReference type="Proteomes" id="UP000321570">
    <property type="component" value="Unassembled WGS sequence"/>
</dbReference>
<dbReference type="STRING" id="6216.A0A0R3SHW0"/>
<evidence type="ECO:0000256" key="4">
    <source>
        <dbReference type="SAM" id="MobiDB-lite"/>
    </source>
</evidence>
<dbReference type="InterPro" id="IPR039730">
    <property type="entry name" value="Jlp2/Ccd25"/>
</dbReference>
<evidence type="ECO:0000313" key="9">
    <source>
        <dbReference type="Proteomes" id="UP000321570"/>
    </source>
</evidence>
<organism evidence="10">
    <name type="scientific">Hymenolepis diminuta</name>
    <name type="common">Rat tapeworm</name>
    <dbReference type="NCBI Taxonomy" id="6216"/>
    <lineage>
        <taxon>Eukaryota</taxon>
        <taxon>Metazoa</taxon>
        <taxon>Spiralia</taxon>
        <taxon>Lophotrochozoa</taxon>
        <taxon>Platyhelminthes</taxon>
        <taxon>Cestoda</taxon>
        <taxon>Eucestoda</taxon>
        <taxon>Cyclophyllidea</taxon>
        <taxon>Hymenolepididae</taxon>
        <taxon>Hymenolepis</taxon>
    </lineage>
</organism>
<reference evidence="7 9" key="3">
    <citation type="submission" date="2019-07" db="EMBL/GenBank/DDBJ databases">
        <authorList>
            <person name="Jastrzebski P J."/>
            <person name="Paukszto L."/>
            <person name="Jastrzebski P J."/>
        </authorList>
    </citation>
    <scope>NUCLEOTIDE SEQUENCE [LARGE SCALE GENOMIC DNA]</scope>
    <source>
        <strain evidence="7 9">WMS-il1</strain>
    </source>
</reference>
<evidence type="ECO:0000256" key="1">
    <source>
        <dbReference type="ARBA" id="ARBA00008998"/>
    </source>
</evidence>
<sequence>MVTYYKCELVSPPYILFMGADKYENDKLIRWGWPEDVWFHVDKLSSAHVYLRLREGETLDDVPEAVIQDCAQLCKQNSIEGCKQNDVTIVYTMWENLRKTADMEVGQVGFHTHKAVRKVTVAKRDSEILRRLEKTSTTLSPFSSSDNSKPTDESEDKGGQEANIEARLRAEREARDSRERAKSRAAQRARERAEREVEKARAAEAERRDYGRMFKAEAMRSNEDGYDSDDFM</sequence>
<comment type="similarity">
    <text evidence="1">Belongs to the CCDC25 family.</text>
</comment>
<dbReference type="InterPro" id="IPR008532">
    <property type="entry name" value="NFACT_RNA-bd"/>
</dbReference>
<name>A0A0R3SHW0_HYMDI</name>
<dbReference type="Pfam" id="PF05670">
    <property type="entry name" value="NFACT-R_1"/>
    <property type="match status" value="1"/>
</dbReference>
<dbReference type="Proteomes" id="UP000274504">
    <property type="component" value="Unassembled WGS sequence"/>
</dbReference>
<feature type="domain" description="NFACT RNA-binding" evidence="5">
    <location>
        <begin position="1"/>
        <end position="111"/>
    </location>
</feature>
<reference evidence="10" key="1">
    <citation type="submission" date="2017-02" db="UniProtKB">
        <authorList>
            <consortium name="WormBaseParasite"/>
        </authorList>
    </citation>
    <scope>IDENTIFICATION</scope>
</reference>
<dbReference type="AlphaFoldDB" id="A0A0R3SHW0"/>
<evidence type="ECO:0000313" key="6">
    <source>
        <dbReference type="EMBL" id="VDL50692.1"/>
    </source>
</evidence>
<protein>
    <recommendedName>
        <fullName evidence="2">Coiled-coil domain-containing protein 25</fullName>
    </recommendedName>
</protein>
<dbReference type="PANTHER" id="PTHR13049">
    <property type="entry name" value="DUF814-RELATED"/>
    <property type="match status" value="1"/>
</dbReference>
<evidence type="ECO:0000313" key="10">
    <source>
        <dbReference type="WBParaSite" id="HDID_0000452501-mRNA-1"/>
    </source>
</evidence>
<dbReference type="WBParaSite" id="HDID_0000452501-mRNA-1">
    <property type="protein sequence ID" value="HDID_0000452501-mRNA-1"/>
    <property type="gene ID" value="HDID_0000452501"/>
</dbReference>
<keyword evidence="9" id="KW-1185">Reference proteome</keyword>
<dbReference type="EMBL" id="CABIJS010000111">
    <property type="protein sequence ID" value="VUZ43500.1"/>
    <property type="molecule type" value="Genomic_DNA"/>
</dbReference>